<keyword evidence="6" id="KW-0346">Stress response</keyword>
<dbReference type="GO" id="GO:0006446">
    <property type="term" value="P:regulation of translational initiation"/>
    <property type="evidence" value="ECO:0007669"/>
    <property type="project" value="TreeGrafter"/>
</dbReference>
<evidence type="ECO:0000259" key="8">
    <source>
        <dbReference type="PROSITE" id="PS50908"/>
    </source>
</evidence>
<reference evidence="9" key="1">
    <citation type="submission" date="2014-05" db="EMBL/GenBank/DDBJ databases">
        <authorList>
            <person name="Chronopoulou M."/>
        </authorList>
    </citation>
    <scope>NUCLEOTIDE SEQUENCE</scope>
    <source>
        <tissue evidence="9">Whole organism</tissue>
    </source>
</reference>
<proteinExistence type="inferred from homology"/>
<dbReference type="RefSeq" id="XP_040576342.1">
    <property type="nucleotide sequence ID" value="XM_040720408.2"/>
</dbReference>
<evidence type="ECO:0000256" key="5">
    <source>
        <dbReference type="ARBA" id="ARBA00022845"/>
    </source>
</evidence>
<dbReference type="Pfam" id="PF05773">
    <property type="entry name" value="RWD"/>
    <property type="match status" value="1"/>
</dbReference>
<name>A0A0K2TUG2_LEPSM</name>
<dbReference type="GO" id="GO:0140469">
    <property type="term" value="P:GCN2-mediated signaling"/>
    <property type="evidence" value="ECO:0007669"/>
    <property type="project" value="TreeGrafter"/>
</dbReference>
<dbReference type="SUPFAM" id="SSF54495">
    <property type="entry name" value="UBC-like"/>
    <property type="match status" value="1"/>
</dbReference>
<dbReference type="PANTHER" id="PTHR16301:SF25">
    <property type="entry name" value="PROTEIN IMPACT"/>
    <property type="match status" value="1"/>
</dbReference>
<dbReference type="InterPro" id="IPR023582">
    <property type="entry name" value="Impact"/>
</dbReference>
<accession>A0A0K2TUG2</accession>
<dbReference type="AlphaFoldDB" id="A0A0K2TUG2"/>
<dbReference type="InterPro" id="IPR020569">
    <property type="entry name" value="UPF0029_Impact_CS"/>
</dbReference>
<evidence type="ECO:0000256" key="2">
    <source>
        <dbReference type="ARBA" id="ARBA00007665"/>
    </source>
</evidence>
<dbReference type="Gene3D" id="3.10.110.10">
    <property type="entry name" value="Ubiquitin Conjugating Enzyme"/>
    <property type="match status" value="1"/>
</dbReference>
<evidence type="ECO:0000256" key="3">
    <source>
        <dbReference type="ARBA" id="ARBA00022490"/>
    </source>
</evidence>
<dbReference type="CDD" id="cd23821">
    <property type="entry name" value="RWD_IMPACT"/>
    <property type="match status" value="1"/>
</dbReference>
<evidence type="ECO:0000256" key="4">
    <source>
        <dbReference type="ARBA" id="ARBA00022491"/>
    </source>
</evidence>
<dbReference type="InterPro" id="IPR016135">
    <property type="entry name" value="UBQ-conjugating_enzyme/RWD"/>
</dbReference>
<dbReference type="PROSITE" id="PS00910">
    <property type="entry name" value="UPF0029"/>
    <property type="match status" value="1"/>
</dbReference>
<dbReference type="PROSITE" id="PS50908">
    <property type="entry name" value="RWD"/>
    <property type="match status" value="1"/>
</dbReference>
<dbReference type="InterPro" id="IPR001498">
    <property type="entry name" value="Impact_N"/>
</dbReference>
<keyword evidence="4" id="KW-0678">Repressor</keyword>
<dbReference type="GeneID" id="121125251"/>
<dbReference type="RefSeq" id="XP_040576341.1">
    <property type="nucleotide sequence ID" value="XM_040720407.2"/>
</dbReference>
<comment type="subcellular location">
    <subcellularLocation>
        <location evidence="1">Cytoplasm</location>
    </subcellularLocation>
</comment>
<evidence type="ECO:0000313" key="9">
    <source>
        <dbReference type="EMBL" id="CDW29678.1"/>
    </source>
</evidence>
<comment type="similarity">
    <text evidence="2">Belongs to the IMPACT family.</text>
</comment>
<dbReference type="PANTHER" id="PTHR16301">
    <property type="entry name" value="IMPACT-RELATED"/>
    <property type="match status" value="1"/>
</dbReference>
<dbReference type="SMART" id="SM00591">
    <property type="entry name" value="RWD"/>
    <property type="match status" value="1"/>
</dbReference>
<dbReference type="InterPro" id="IPR020568">
    <property type="entry name" value="Ribosomal_Su5_D2-typ_SF"/>
</dbReference>
<dbReference type="Pfam" id="PF01205">
    <property type="entry name" value="Impact_N"/>
    <property type="match status" value="1"/>
</dbReference>
<organism evidence="9">
    <name type="scientific">Lepeophtheirus salmonis</name>
    <name type="common">Salmon louse</name>
    <name type="synonym">Caligus salmonis</name>
    <dbReference type="NCBI Taxonomy" id="72036"/>
    <lineage>
        <taxon>Eukaryota</taxon>
        <taxon>Metazoa</taxon>
        <taxon>Ecdysozoa</taxon>
        <taxon>Arthropoda</taxon>
        <taxon>Crustacea</taxon>
        <taxon>Multicrustacea</taxon>
        <taxon>Hexanauplia</taxon>
        <taxon>Copepoda</taxon>
        <taxon>Siphonostomatoida</taxon>
        <taxon>Caligidae</taxon>
        <taxon>Lepeophtheirus</taxon>
    </lineage>
</organism>
<dbReference type="InterPro" id="IPR036956">
    <property type="entry name" value="Impact_N_sf"/>
</dbReference>
<protein>
    <submittedName>
        <fullName evidence="9">Putative LOC767623 [Bombyx mori]</fullName>
    </submittedName>
</protein>
<sequence>MEETDLDRQLEEVEALKSIYDNVSSRRKYSGELIVEIRINEPEMEEVVLKVENPTDYPSKSVPYYEISAPFLRGKSRSDLCGKLEEISEKNPGEMLLYLWIESIREYILNLTPTNKKRDTPSPELNKSSTKRDEPPLPEIITSPTIIQDRKSIFQAHYAKVSSVTDVRRVINKLLENKKIAHATHNMYAYRINCSRKKCLVSDCDDDGENNAGSRILHLLDITGVENVLVIVSRWYGGVQLGPDRFKHINNAARIVLEENGLLHKNSSSNNNKRSKK</sequence>
<evidence type="ECO:0000256" key="6">
    <source>
        <dbReference type="ARBA" id="ARBA00023016"/>
    </source>
</evidence>
<dbReference type="Gene3D" id="3.30.230.30">
    <property type="entry name" value="Impact, N-terminal domain"/>
    <property type="match status" value="1"/>
</dbReference>
<dbReference type="KEGG" id="lsm:121125251"/>
<evidence type="ECO:0000256" key="7">
    <source>
        <dbReference type="SAM" id="MobiDB-lite"/>
    </source>
</evidence>
<keyword evidence="5" id="KW-0810">Translation regulation</keyword>
<dbReference type="SUPFAM" id="SSF54211">
    <property type="entry name" value="Ribosomal protein S5 domain 2-like"/>
    <property type="match status" value="1"/>
</dbReference>
<evidence type="ECO:0000256" key="1">
    <source>
        <dbReference type="ARBA" id="ARBA00004496"/>
    </source>
</evidence>
<keyword evidence="3" id="KW-0963">Cytoplasm</keyword>
<feature type="domain" description="RWD" evidence="8">
    <location>
        <begin position="11"/>
        <end position="111"/>
    </location>
</feature>
<dbReference type="GO" id="GO:0005737">
    <property type="term" value="C:cytoplasm"/>
    <property type="evidence" value="ECO:0007669"/>
    <property type="project" value="UniProtKB-SubCell"/>
</dbReference>
<feature type="region of interest" description="Disordered" evidence="7">
    <location>
        <begin position="115"/>
        <end position="139"/>
    </location>
</feature>
<dbReference type="InterPro" id="IPR006575">
    <property type="entry name" value="RWD_dom"/>
</dbReference>
<dbReference type="EMBL" id="HACA01012317">
    <property type="protein sequence ID" value="CDW29678.1"/>
    <property type="molecule type" value="Transcribed_RNA"/>
</dbReference>
<dbReference type="OrthoDB" id="69641at2759"/>